<dbReference type="InterPro" id="IPR013924">
    <property type="entry name" value="RNase_H2_suC"/>
</dbReference>
<name>A0AAF3EM22_9BILA</name>
<sequence length="129" mass="13981">MSAIEPIASTTSTIAKDGNSKEIHSIPCSMDYTGPAAVQSYFFHDVCPETNVLKAALRGRGLDGGLIQSPSGYEFVVLKPRGVQGSTYDVEQTTTRIHVWEWDRSVGERTSLNKAFAYLPIAEALAGDD</sequence>
<protein>
    <submittedName>
        <fullName evidence="2">Ribonuclease H2 subunit C</fullName>
    </submittedName>
</protein>
<keyword evidence="1" id="KW-1185">Reference proteome</keyword>
<proteinExistence type="predicted"/>
<dbReference type="PANTHER" id="PTHR47204:SF1">
    <property type="entry name" value="RIBONUCLEASE H2 SUBUNIT C"/>
    <property type="match status" value="1"/>
</dbReference>
<dbReference type="Gene3D" id="2.40.128.680">
    <property type="match status" value="1"/>
</dbReference>
<evidence type="ECO:0000313" key="1">
    <source>
        <dbReference type="Proteomes" id="UP000887575"/>
    </source>
</evidence>
<dbReference type="AlphaFoldDB" id="A0AAF3EM22"/>
<dbReference type="WBParaSite" id="MBELARI_LOCUS15087">
    <property type="protein sequence ID" value="MBELARI_LOCUS15087"/>
    <property type="gene ID" value="MBELARI_LOCUS15087"/>
</dbReference>
<dbReference type="Proteomes" id="UP000887575">
    <property type="component" value="Unassembled WGS sequence"/>
</dbReference>
<dbReference type="Pfam" id="PF08615">
    <property type="entry name" value="RNase_H2_suC"/>
    <property type="match status" value="1"/>
</dbReference>
<dbReference type="PANTHER" id="PTHR47204">
    <property type="entry name" value="OS02G0168900 PROTEIN"/>
    <property type="match status" value="1"/>
</dbReference>
<organism evidence="1 2">
    <name type="scientific">Mesorhabditis belari</name>
    <dbReference type="NCBI Taxonomy" id="2138241"/>
    <lineage>
        <taxon>Eukaryota</taxon>
        <taxon>Metazoa</taxon>
        <taxon>Ecdysozoa</taxon>
        <taxon>Nematoda</taxon>
        <taxon>Chromadorea</taxon>
        <taxon>Rhabditida</taxon>
        <taxon>Rhabditina</taxon>
        <taxon>Rhabditomorpha</taxon>
        <taxon>Rhabditoidea</taxon>
        <taxon>Rhabditidae</taxon>
        <taxon>Mesorhabditinae</taxon>
        <taxon>Mesorhabditis</taxon>
    </lineage>
</organism>
<evidence type="ECO:0000313" key="2">
    <source>
        <dbReference type="WBParaSite" id="MBELARI_LOCUS15087"/>
    </source>
</evidence>
<dbReference type="GO" id="GO:0032299">
    <property type="term" value="C:ribonuclease H2 complex"/>
    <property type="evidence" value="ECO:0007669"/>
    <property type="project" value="InterPro"/>
</dbReference>
<reference evidence="2" key="1">
    <citation type="submission" date="2024-02" db="UniProtKB">
        <authorList>
            <consortium name="WormBaseParasite"/>
        </authorList>
    </citation>
    <scope>IDENTIFICATION</scope>
</reference>
<accession>A0AAF3EM22</accession>
<dbReference type="GO" id="GO:0006401">
    <property type="term" value="P:RNA catabolic process"/>
    <property type="evidence" value="ECO:0007669"/>
    <property type="project" value="InterPro"/>
</dbReference>
<dbReference type="CDD" id="cd09271">
    <property type="entry name" value="RNase_H2-C"/>
    <property type="match status" value="1"/>
</dbReference>